<dbReference type="PANTHER" id="PTHR44103">
    <property type="entry name" value="PROPROTEIN CONVERTASE P"/>
    <property type="match status" value="1"/>
</dbReference>
<dbReference type="Proteomes" id="UP000663828">
    <property type="component" value="Unassembled WGS sequence"/>
</dbReference>
<evidence type="ECO:0000313" key="4">
    <source>
        <dbReference type="Proteomes" id="UP000663828"/>
    </source>
</evidence>
<dbReference type="InterPro" id="IPR028994">
    <property type="entry name" value="Integrin_alpha_N"/>
</dbReference>
<dbReference type="InterPro" id="IPR013517">
    <property type="entry name" value="FG-GAP"/>
</dbReference>
<name>A0A814VL99_ADIRI</name>
<evidence type="ECO:0000256" key="1">
    <source>
        <dbReference type="ARBA" id="ARBA00022729"/>
    </source>
</evidence>
<proteinExistence type="predicted"/>
<dbReference type="EMBL" id="CAJNOR010001304">
    <property type="protein sequence ID" value="CAF1117694.1"/>
    <property type="molecule type" value="Genomic_DNA"/>
</dbReference>
<keyword evidence="1" id="KW-0732">Signal</keyword>
<dbReference type="Proteomes" id="UP000663852">
    <property type="component" value="Unassembled WGS sequence"/>
</dbReference>
<reference evidence="3" key="1">
    <citation type="submission" date="2021-02" db="EMBL/GenBank/DDBJ databases">
        <authorList>
            <person name="Nowell W R."/>
        </authorList>
    </citation>
    <scope>NUCLEOTIDE SEQUENCE</scope>
</reference>
<dbReference type="PANTHER" id="PTHR44103:SF1">
    <property type="entry name" value="PROPROTEIN CONVERTASE P"/>
    <property type="match status" value="1"/>
</dbReference>
<sequence length="122" mass="14022">MMCWAVSADQEYNSPSCVRVGDINNDGKFDFVITYSNHNNFGILFNNAANQFLTQIMYDTDAEPISALIADVNYDKKSDILIVNRKSHSIDIYFNNSHKPKFPSVTYSTQIESDFCWRRSCQ</sequence>
<dbReference type="Gene3D" id="2.130.10.130">
    <property type="entry name" value="Integrin alpha, N-terminal"/>
    <property type="match status" value="1"/>
</dbReference>
<dbReference type="SUPFAM" id="SSF69318">
    <property type="entry name" value="Integrin alpha N-terminal domain"/>
    <property type="match status" value="1"/>
</dbReference>
<evidence type="ECO:0000313" key="3">
    <source>
        <dbReference type="EMBL" id="CAF1189798.1"/>
    </source>
</evidence>
<dbReference type="Pfam" id="PF13517">
    <property type="entry name" value="FG-GAP_3"/>
    <property type="match status" value="1"/>
</dbReference>
<dbReference type="OrthoDB" id="10022113at2759"/>
<comment type="caution">
    <text evidence="3">The sequence shown here is derived from an EMBL/GenBank/DDBJ whole genome shotgun (WGS) entry which is preliminary data.</text>
</comment>
<evidence type="ECO:0000313" key="2">
    <source>
        <dbReference type="EMBL" id="CAF1117694.1"/>
    </source>
</evidence>
<organism evidence="3 5">
    <name type="scientific">Adineta ricciae</name>
    <name type="common">Rotifer</name>
    <dbReference type="NCBI Taxonomy" id="249248"/>
    <lineage>
        <taxon>Eukaryota</taxon>
        <taxon>Metazoa</taxon>
        <taxon>Spiralia</taxon>
        <taxon>Gnathifera</taxon>
        <taxon>Rotifera</taxon>
        <taxon>Eurotatoria</taxon>
        <taxon>Bdelloidea</taxon>
        <taxon>Adinetida</taxon>
        <taxon>Adinetidae</taxon>
        <taxon>Adineta</taxon>
    </lineage>
</organism>
<dbReference type="AlphaFoldDB" id="A0A814VL99"/>
<keyword evidence="4" id="KW-1185">Reference proteome</keyword>
<gene>
    <name evidence="3" type="ORF">EDS130_LOCUS24736</name>
    <name evidence="2" type="ORF">XAT740_LOCUS19208</name>
</gene>
<accession>A0A814VL99</accession>
<evidence type="ECO:0008006" key="6">
    <source>
        <dbReference type="Google" id="ProtNLM"/>
    </source>
</evidence>
<evidence type="ECO:0000313" key="5">
    <source>
        <dbReference type="Proteomes" id="UP000663852"/>
    </source>
</evidence>
<dbReference type="EMBL" id="CAJNOJ010000142">
    <property type="protein sequence ID" value="CAF1189798.1"/>
    <property type="molecule type" value="Genomic_DNA"/>
</dbReference>
<protein>
    <recommendedName>
        <fullName evidence="6">VCBS repeat-containing protein</fullName>
    </recommendedName>
</protein>